<sequence>MAGHYAEIVRTLRFWFEEAGREAWFKGGPGFDALCRERLADLHGQAAAGAHDAWAGTPEGSLALCILLDQVPRNIFRGTARAFATDARALEVARAALERGFDQGMREEQRVFLYLPFEHSESLEDQRTAVRLFAGRTVDPLWLDYACRHLAVIHRYGRFPHRNAALGRETTAAEAAWLAMPDSGF</sequence>
<dbReference type="Gene3D" id="1.25.40.10">
    <property type="entry name" value="Tetratricopeptide repeat domain"/>
    <property type="match status" value="1"/>
</dbReference>
<proteinExistence type="predicted"/>
<dbReference type="RefSeq" id="WP_377357504.1">
    <property type="nucleotide sequence ID" value="NZ_JBHTCM010000007.1"/>
</dbReference>
<name>A0ABW2KV22_9PROT</name>
<keyword evidence="2" id="KW-1185">Reference proteome</keyword>
<organism evidence="1 2">
    <name type="scientific">Rhodocista pekingensis</name>
    <dbReference type="NCBI Taxonomy" id="201185"/>
    <lineage>
        <taxon>Bacteria</taxon>
        <taxon>Pseudomonadati</taxon>
        <taxon>Pseudomonadota</taxon>
        <taxon>Alphaproteobacteria</taxon>
        <taxon>Rhodospirillales</taxon>
        <taxon>Azospirillaceae</taxon>
        <taxon>Rhodocista</taxon>
    </lineage>
</organism>
<dbReference type="InterPro" id="IPR010323">
    <property type="entry name" value="DUF924"/>
</dbReference>
<dbReference type="SUPFAM" id="SSF48452">
    <property type="entry name" value="TPR-like"/>
    <property type="match status" value="1"/>
</dbReference>
<dbReference type="Pfam" id="PF06041">
    <property type="entry name" value="DUF924"/>
    <property type="match status" value="1"/>
</dbReference>
<accession>A0ABW2KV22</accession>
<dbReference type="Gene3D" id="1.20.58.320">
    <property type="entry name" value="TPR-like"/>
    <property type="match status" value="1"/>
</dbReference>
<reference evidence="2" key="1">
    <citation type="journal article" date="2019" name="Int. J. Syst. Evol. Microbiol.">
        <title>The Global Catalogue of Microorganisms (GCM) 10K type strain sequencing project: providing services to taxonomists for standard genome sequencing and annotation.</title>
        <authorList>
            <consortium name="The Broad Institute Genomics Platform"/>
            <consortium name="The Broad Institute Genome Sequencing Center for Infectious Disease"/>
            <person name="Wu L."/>
            <person name="Ma J."/>
        </authorList>
    </citation>
    <scope>NUCLEOTIDE SEQUENCE [LARGE SCALE GENOMIC DNA]</scope>
    <source>
        <strain evidence="2">CGMCC 1.16275</strain>
    </source>
</reference>
<evidence type="ECO:0000313" key="2">
    <source>
        <dbReference type="Proteomes" id="UP001596456"/>
    </source>
</evidence>
<dbReference type="InterPro" id="IPR011990">
    <property type="entry name" value="TPR-like_helical_dom_sf"/>
</dbReference>
<gene>
    <name evidence="1" type="ORF">ACFQPS_06565</name>
</gene>
<evidence type="ECO:0000313" key="1">
    <source>
        <dbReference type="EMBL" id="MFC7332820.1"/>
    </source>
</evidence>
<dbReference type="Proteomes" id="UP001596456">
    <property type="component" value="Unassembled WGS sequence"/>
</dbReference>
<protein>
    <submittedName>
        <fullName evidence="1">DUF924 family protein</fullName>
    </submittedName>
</protein>
<dbReference type="EMBL" id="JBHTCM010000007">
    <property type="protein sequence ID" value="MFC7332820.1"/>
    <property type="molecule type" value="Genomic_DNA"/>
</dbReference>
<comment type="caution">
    <text evidence="1">The sequence shown here is derived from an EMBL/GenBank/DDBJ whole genome shotgun (WGS) entry which is preliminary data.</text>
</comment>